<evidence type="ECO:0000256" key="8">
    <source>
        <dbReference type="ARBA" id="ARBA00022777"/>
    </source>
</evidence>
<dbReference type="Pfam" id="PF00294">
    <property type="entry name" value="PfkB"/>
    <property type="match status" value="1"/>
</dbReference>
<comment type="catalytic activity">
    <reaction evidence="11 14">
        <text>adenosine + ATP = AMP + ADP + H(+)</text>
        <dbReference type="Rhea" id="RHEA:20824"/>
        <dbReference type="ChEBI" id="CHEBI:15378"/>
        <dbReference type="ChEBI" id="CHEBI:16335"/>
        <dbReference type="ChEBI" id="CHEBI:30616"/>
        <dbReference type="ChEBI" id="CHEBI:456215"/>
        <dbReference type="ChEBI" id="CHEBI:456216"/>
        <dbReference type="EC" id="2.7.1.20"/>
    </reaction>
</comment>
<evidence type="ECO:0000256" key="6">
    <source>
        <dbReference type="ARBA" id="ARBA00022726"/>
    </source>
</evidence>
<keyword evidence="10 14" id="KW-0460">Magnesium</keyword>
<dbReference type="InterPro" id="IPR002173">
    <property type="entry name" value="Carboh/pur_kinase_PfkB_CS"/>
</dbReference>
<evidence type="ECO:0000256" key="10">
    <source>
        <dbReference type="ARBA" id="ARBA00022842"/>
    </source>
</evidence>
<keyword evidence="7 14" id="KW-0547">Nucleotide-binding</keyword>
<dbReference type="GO" id="GO:0044209">
    <property type="term" value="P:AMP salvage"/>
    <property type="evidence" value="ECO:0007669"/>
    <property type="project" value="UniProtKB-UniRule"/>
</dbReference>
<dbReference type="OrthoDB" id="432447at2759"/>
<dbReference type="EC" id="2.7.1.20" evidence="4 14"/>
<feature type="active site" description="Proton acceptor" evidence="13">
    <location>
        <position position="300"/>
    </location>
</feature>
<dbReference type="CDD" id="cd01168">
    <property type="entry name" value="adenosine_kinase"/>
    <property type="match status" value="1"/>
</dbReference>
<evidence type="ECO:0000256" key="5">
    <source>
        <dbReference type="ARBA" id="ARBA00022679"/>
    </source>
</evidence>
<gene>
    <name evidence="16" type="ORF">SARC_12633</name>
</gene>
<comment type="similarity">
    <text evidence="3 14">Belongs to the carbohydrate kinase PfkB family.</text>
</comment>
<keyword evidence="9 14" id="KW-0067">ATP-binding</keyword>
<dbReference type="PRINTS" id="PR00989">
    <property type="entry name" value="ADENOKINASE"/>
</dbReference>
<dbReference type="RefSeq" id="XP_014148730.1">
    <property type="nucleotide sequence ID" value="XM_014293255.1"/>
</dbReference>
<dbReference type="GO" id="GO:0006166">
    <property type="term" value="P:purine ribonucleoside salvage"/>
    <property type="evidence" value="ECO:0007669"/>
    <property type="project" value="UniProtKB-KW"/>
</dbReference>
<evidence type="ECO:0000256" key="9">
    <source>
        <dbReference type="ARBA" id="ARBA00022840"/>
    </source>
</evidence>
<dbReference type="GO" id="GO:0005634">
    <property type="term" value="C:nucleus"/>
    <property type="evidence" value="ECO:0007669"/>
    <property type="project" value="TreeGrafter"/>
</dbReference>
<keyword evidence="17" id="KW-1185">Reference proteome</keyword>
<feature type="domain" description="Carbohydrate kinase PfkB" evidence="15">
    <location>
        <begin position="29"/>
        <end position="339"/>
    </location>
</feature>
<dbReference type="eggNOG" id="KOG2854">
    <property type="taxonomic scope" value="Eukaryota"/>
</dbReference>
<evidence type="ECO:0000256" key="4">
    <source>
        <dbReference type="ARBA" id="ARBA00012119"/>
    </source>
</evidence>
<dbReference type="GO" id="GO:0005524">
    <property type="term" value="F:ATP binding"/>
    <property type="evidence" value="ECO:0007669"/>
    <property type="project" value="UniProtKB-UniRule"/>
</dbReference>
<dbReference type="Gene3D" id="3.30.1110.10">
    <property type="match status" value="1"/>
</dbReference>
<dbReference type="InterPro" id="IPR011611">
    <property type="entry name" value="PfkB_dom"/>
</dbReference>
<dbReference type="AlphaFoldDB" id="A0A0L0FFK3"/>
<dbReference type="FunFam" id="3.40.1190.20:FF:000076">
    <property type="entry name" value="Adenosine kinase"/>
    <property type="match status" value="1"/>
</dbReference>
<evidence type="ECO:0000256" key="7">
    <source>
        <dbReference type="ARBA" id="ARBA00022741"/>
    </source>
</evidence>
<dbReference type="GO" id="GO:0004001">
    <property type="term" value="F:adenosine kinase activity"/>
    <property type="evidence" value="ECO:0007669"/>
    <property type="project" value="UniProtKB-UniRule"/>
</dbReference>
<dbReference type="UniPathway" id="UPA00588">
    <property type="reaction ID" value="UER00659"/>
</dbReference>
<keyword evidence="8 14" id="KW-0418">Kinase</keyword>
<evidence type="ECO:0000313" key="17">
    <source>
        <dbReference type="Proteomes" id="UP000054560"/>
    </source>
</evidence>
<evidence type="ECO:0000256" key="14">
    <source>
        <dbReference type="RuleBase" id="RU368116"/>
    </source>
</evidence>
<evidence type="ECO:0000256" key="2">
    <source>
        <dbReference type="ARBA" id="ARBA00004801"/>
    </source>
</evidence>
<organism evidence="16 17">
    <name type="scientific">Sphaeroforma arctica JP610</name>
    <dbReference type="NCBI Taxonomy" id="667725"/>
    <lineage>
        <taxon>Eukaryota</taxon>
        <taxon>Ichthyosporea</taxon>
        <taxon>Ichthyophonida</taxon>
        <taxon>Sphaeroforma</taxon>
    </lineage>
</organism>
<evidence type="ECO:0000256" key="12">
    <source>
        <dbReference type="ARBA" id="ARBA00068771"/>
    </source>
</evidence>
<comment type="pathway">
    <text evidence="2 14">Purine metabolism; AMP biosynthesis via salvage pathway; AMP from adenosine: step 1/1.</text>
</comment>
<evidence type="ECO:0000313" key="16">
    <source>
        <dbReference type="EMBL" id="KNC74828.1"/>
    </source>
</evidence>
<protein>
    <recommendedName>
        <fullName evidence="12 14">Adenosine kinase</fullName>
        <shortName evidence="14">AK</shortName>
        <ecNumber evidence="4 14">2.7.1.20</ecNumber>
    </recommendedName>
    <alternativeName>
        <fullName evidence="14">Adenosine 5'-phosphotransferase</fullName>
    </alternativeName>
</protein>
<evidence type="ECO:0000256" key="1">
    <source>
        <dbReference type="ARBA" id="ARBA00001946"/>
    </source>
</evidence>
<evidence type="ECO:0000256" key="3">
    <source>
        <dbReference type="ARBA" id="ARBA00010688"/>
    </source>
</evidence>
<evidence type="ECO:0000256" key="13">
    <source>
        <dbReference type="PIRSR" id="PIRSR601805-1"/>
    </source>
</evidence>
<dbReference type="FunFam" id="3.30.1110.10:FF:000001">
    <property type="entry name" value="Adenosine kinase a"/>
    <property type="match status" value="1"/>
</dbReference>
<dbReference type="InterPro" id="IPR029056">
    <property type="entry name" value="Ribokinase-like"/>
</dbReference>
<dbReference type="EMBL" id="KQ244052">
    <property type="protein sequence ID" value="KNC74828.1"/>
    <property type="molecule type" value="Genomic_DNA"/>
</dbReference>
<proteinExistence type="inferred from homology"/>
<evidence type="ECO:0000256" key="11">
    <source>
        <dbReference type="ARBA" id="ARBA00051362"/>
    </source>
</evidence>
<evidence type="ECO:0000259" key="15">
    <source>
        <dbReference type="Pfam" id="PF00294"/>
    </source>
</evidence>
<dbReference type="PANTHER" id="PTHR45769">
    <property type="entry name" value="ADENOSINE KINASE"/>
    <property type="match status" value="1"/>
</dbReference>
<comment type="function">
    <text evidence="14">ATP dependent phosphorylation of adenosine and other related nucleoside analogs to monophosphate derivatives.</text>
</comment>
<dbReference type="PROSITE" id="PS00584">
    <property type="entry name" value="PFKB_KINASES_2"/>
    <property type="match status" value="1"/>
</dbReference>
<accession>A0A0L0FFK3</accession>
<dbReference type="PANTHER" id="PTHR45769:SF3">
    <property type="entry name" value="ADENOSINE KINASE"/>
    <property type="match status" value="1"/>
</dbReference>
<keyword evidence="6 14" id="KW-0660">Purine salvage</keyword>
<reference evidence="16 17" key="1">
    <citation type="submission" date="2011-02" db="EMBL/GenBank/DDBJ databases">
        <title>The Genome Sequence of Sphaeroforma arctica JP610.</title>
        <authorList>
            <consortium name="The Broad Institute Genome Sequencing Platform"/>
            <person name="Russ C."/>
            <person name="Cuomo C."/>
            <person name="Young S.K."/>
            <person name="Zeng Q."/>
            <person name="Gargeya S."/>
            <person name="Alvarado L."/>
            <person name="Berlin A."/>
            <person name="Chapman S.B."/>
            <person name="Chen Z."/>
            <person name="Freedman E."/>
            <person name="Gellesch M."/>
            <person name="Goldberg J."/>
            <person name="Griggs A."/>
            <person name="Gujja S."/>
            <person name="Heilman E."/>
            <person name="Heiman D."/>
            <person name="Howarth C."/>
            <person name="Mehta T."/>
            <person name="Neiman D."/>
            <person name="Pearson M."/>
            <person name="Roberts A."/>
            <person name="Saif S."/>
            <person name="Shea T."/>
            <person name="Shenoy N."/>
            <person name="Sisk P."/>
            <person name="Stolte C."/>
            <person name="Sykes S."/>
            <person name="White J."/>
            <person name="Yandava C."/>
            <person name="Burger G."/>
            <person name="Gray M.W."/>
            <person name="Holland P.W.H."/>
            <person name="King N."/>
            <person name="Lang F.B.F."/>
            <person name="Roger A.J."/>
            <person name="Ruiz-Trillo I."/>
            <person name="Haas B."/>
            <person name="Nusbaum C."/>
            <person name="Birren B."/>
        </authorList>
    </citation>
    <scope>NUCLEOTIDE SEQUENCE [LARGE SCALE GENOMIC DNA]</scope>
    <source>
        <strain evidence="16 17">JP610</strain>
    </source>
</reference>
<sequence>MTVPMPKKIIGFGNPLLDISANVDQAFLEKYDLEADNAILADEKHVPMYEELAKNYKAAFIPGGATQNTMRVLQWLLQKTPGLTTMVGCVGTDEYAKIMSDQAEADGVHTAYLRDADTPTGTCAVCITGQHRSMVANLAAANNYKESHLDSEGIWDLVKSADIGYISSFFLTVSPPTIQRVAKHFAESNKLFCMNLSAPFLPQFFKEPMAAALPYCDIVFGNESEAAAYSEANGLGLTDVGKIALAIAALPKEGDTGVSRMVVFTQGPDCTVIAKDGNVTKYDVNRLDESEIVDTNAAGDAFVAGFLSQVAKGNSVEESVRCGHWAAQLIIKYSGCTFPPTCEFK</sequence>
<dbReference type="SUPFAM" id="SSF53613">
    <property type="entry name" value="Ribokinase-like"/>
    <property type="match status" value="1"/>
</dbReference>
<comment type="cofactor">
    <cofactor evidence="1 14">
        <name>Mg(2+)</name>
        <dbReference type="ChEBI" id="CHEBI:18420"/>
    </cofactor>
</comment>
<dbReference type="STRING" id="667725.A0A0L0FFK3"/>
<dbReference type="Gene3D" id="3.40.1190.20">
    <property type="match status" value="1"/>
</dbReference>
<dbReference type="GO" id="GO:0006144">
    <property type="term" value="P:purine nucleobase metabolic process"/>
    <property type="evidence" value="ECO:0007669"/>
    <property type="project" value="TreeGrafter"/>
</dbReference>
<dbReference type="GeneID" id="25913137"/>
<dbReference type="GO" id="GO:0005829">
    <property type="term" value="C:cytosol"/>
    <property type="evidence" value="ECO:0007669"/>
    <property type="project" value="TreeGrafter"/>
</dbReference>
<dbReference type="InterPro" id="IPR001805">
    <property type="entry name" value="Adenokinase"/>
</dbReference>
<keyword evidence="5 14" id="KW-0808">Transferase</keyword>
<name>A0A0L0FFK3_9EUKA</name>
<dbReference type="Proteomes" id="UP000054560">
    <property type="component" value="Unassembled WGS sequence"/>
</dbReference>